<protein>
    <submittedName>
        <fullName evidence="1">Uncharacterized protein</fullName>
    </submittedName>
</protein>
<organism evidence="1 2">
    <name type="scientific">Araneus ventricosus</name>
    <name type="common">Orbweaver spider</name>
    <name type="synonym">Epeira ventricosa</name>
    <dbReference type="NCBI Taxonomy" id="182803"/>
    <lineage>
        <taxon>Eukaryota</taxon>
        <taxon>Metazoa</taxon>
        <taxon>Ecdysozoa</taxon>
        <taxon>Arthropoda</taxon>
        <taxon>Chelicerata</taxon>
        <taxon>Arachnida</taxon>
        <taxon>Araneae</taxon>
        <taxon>Araneomorphae</taxon>
        <taxon>Entelegynae</taxon>
        <taxon>Araneoidea</taxon>
        <taxon>Araneidae</taxon>
        <taxon>Araneus</taxon>
    </lineage>
</organism>
<accession>A0A4Y2JCL4</accession>
<name>A0A4Y2JCL4_ARAVE</name>
<proteinExistence type="predicted"/>
<reference evidence="1 2" key="1">
    <citation type="journal article" date="2019" name="Sci. Rep.">
        <title>Orb-weaving spider Araneus ventricosus genome elucidates the spidroin gene catalogue.</title>
        <authorList>
            <person name="Kono N."/>
            <person name="Nakamura H."/>
            <person name="Ohtoshi R."/>
            <person name="Moran D.A.P."/>
            <person name="Shinohara A."/>
            <person name="Yoshida Y."/>
            <person name="Fujiwara M."/>
            <person name="Mori M."/>
            <person name="Tomita M."/>
            <person name="Arakawa K."/>
        </authorList>
    </citation>
    <scope>NUCLEOTIDE SEQUENCE [LARGE SCALE GENOMIC DNA]</scope>
</reference>
<evidence type="ECO:0000313" key="1">
    <source>
        <dbReference type="EMBL" id="GBM87625.1"/>
    </source>
</evidence>
<gene>
    <name evidence="1" type="ORF">AVEN_168429_1</name>
</gene>
<dbReference type="AlphaFoldDB" id="A0A4Y2JCL4"/>
<dbReference type="Proteomes" id="UP000499080">
    <property type="component" value="Unassembled WGS sequence"/>
</dbReference>
<dbReference type="EMBL" id="BGPR01003395">
    <property type="protein sequence ID" value="GBM87625.1"/>
    <property type="molecule type" value="Genomic_DNA"/>
</dbReference>
<comment type="caution">
    <text evidence="1">The sequence shown here is derived from an EMBL/GenBank/DDBJ whole genome shotgun (WGS) entry which is preliminary data.</text>
</comment>
<sequence length="86" mass="9807">MWPGVIDHENGFTPDCCSIRYHNRSEDLIPISLSRQCSIRNNVQVGATIDRQTCPDHNSAFAKRTLSCTYAGLFRLPRSLQMIIRL</sequence>
<evidence type="ECO:0000313" key="2">
    <source>
        <dbReference type="Proteomes" id="UP000499080"/>
    </source>
</evidence>
<keyword evidence="2" id="KW-1185">Reference proteome</keyword>